<organism evidence="1">
    <name type="scientific">uncultured Nocardioides sp</name>
    <dbReference type="NCBI Taxonomy" id="198441"/>
    <lineage>
        <taxon>Bacteria</taxon>
        <taxon>Bacillati</taxon>
        <taxon>Actinomycetota</taxon>
        <taxon>Actinomycetes</taxon>
        <taxon>Propionibacteriales</taxon>
        <taxon>Nocardioidaceae</taxon>
        <taxon>Nocardioides</taxon>
        <taxon>environmental samples</taxon>
    </lineage>
</organism>
<name>A0A6J4PEH9_9ACTN</name>
<feature type="non-terminal residue" evidence="1">
    <location>
        <position position="1"/>
    </location>
</feature>
<accession>A0A6J4PEH9</accession>
<reference evidence="1" key="1">
    <citation type="submission" date="2020-02" db="EMBL/GenBank/DDBJ databases">
        <authorList>
            <person name="Meier V. D."/>
        </authorList>
    </citation>
    <scope>NUCLEOTIDE SEQUENCE</scope>
    <source>
        <strain evidence="1">AVDCRST_MAG06</strain>
    </source>
</reference>
<proteinExistence type="predicted"/>
<gene>
    <name evidence="1" type="ORF">AVDCRST_MAG06-3030</name>
</gene>
<dbReference type="AlphaFoldDB" id="A0A6J4PEH9"/>
<dbReference type="EMBL" id="CADCUP010000201">
    <property type="protein sequence ID" value="CAA9413554.1"/>
    <property type="molecule type" value="Genomic_DNA"/>
</dbReference>
<sequence length="102" mass="11023">WRSKSAYEPFILMWLPIVPWWPRPDPSLATVDPAGSLSWRSRVTAELEAALLCAIPATGAARARDAARVRPMVLCVSRTSPSQGSGVLGLASQGHVDHCAWS</sequence>
<feature type="non-terminal residue" evidence="1">
    <location>
        <position position="102"/>
    </location>
</feature>
<evidence type="ECO:0000313" key="1">
    <source>
        <dbReference type="EMBL" id="CAA9413554.1"/>
    </source>
</evidence>
<protein>
    <submittedName>
        <fullName evidence="1">Uncharacterized protein</fullName>
    </submittedName>
</protein>